<evidence type="ECO:0000256" key="9">
    <source>
        <dbReference type="SAM" id="Phobius"/>
    </source>
</evidence>
<dbReference type="PRINTS" id="PR00261">
    <property type="entry name" value="LDLRECEPTOR"/>
</dbReference>
<dbReference type="CDD" id="cd00112">
    <property type="entry name" value="LDLa"/>
    <property type="match status" value="2"/>
</dbReference>
<feature type="disulfide bond" evidence="7">
    <location>
        <begin position="36"/>
        <end position="48"/>
    </location>
</feature>
<feature type="region of interest" description="Disordered" evidence="8">
    <location>
        <begin position="220"/>
        <end position="244"/>
    </location>
</feature>
<evidence type="ECO:0000256" key="2">
    <source>
        <dbReference type="ARBA" id="ARBA00022692"/>
    </source>
</evidence>
<keyword evidence="5 9" id="KW-0472">Membrane</keyword>
<comment type="subcellular location">
    <subcellularLocation>
        <location evidence="1">Membrane</location>
        <topology evidence="1">Single-pass membrane protein</topology>
    </subcellularLocation>
</comment>
<evidence type="ECO:0000256" key="6">
    <source>
        <dbReference type="ARBA" id="ARBA00023157"/>
    </source>
</evidence>
<feature type="disulfide bond" evidence="7">
    <location>
        <begin position="43"/>
        <end position="61"/>
    </location>
</feature>
<feature type="disulfide bond" evidence="7">
    <location>
        <begin position="18"/>
        <end position="33"/>
    </location>
</feature>
<dbReference type="PROSITE" id="PS50068">
    <property type="entry name" value="LDLRA_2"/>
    <property type="match status" value="2"/>
</dbReference>
<dbReference type="InterPro" id="IPR002172">
    <property type="entry name" value="LDrepeatLR_classA_rpt"/>
</dbReference>
<dbReference type="Gene3D" id="4.10.400.10">
    <property type="entry name" value="Low-density Lipoprotein Receptor"/>
    <property type="match status" value="2"/>
</dbReference>
<comment type="caution">
    <text evidence="10">The sequence shown here is derived from an EMBL/GenBank/DDBJ whole genome shotgun (WGS) entry which is preliminary data.</text>
</comment>
<organism evidence="10 11">
    <name type="scientific">Daphnia galeata</name>
    <dbReference type="NCBI Taxonomy" id="27404"/>
    <lineage>
        <taxon>Eukaryota</taxon>
        <taxon>Metazoa</taxon>
        <taxon>Ecdysozoa</taxon>
        <taxon>Arthropoda</taxon>
        <taxon>Crustacea</taxon>
        <taxon>Branchiopoda</taxon>
        <taxon>Diplostraca</taxon>
        <taxon>Cladocera</taxon>
        <taxon>Anomopoda</taxon>
        <taxon>Daphniidae</taxon>
        <taxon>Daphnia</taxon>
    </lineage>
</organism>
<keyword evidence="11" id="KW-1185">Reference proteome</keyword>
<feature type="compositionally biased region" description="Polar residues" evidence="8">
    <location>
        <begin position="285"/>
        <end position="297"/>
    </location>
</feature>
<dbReference type="InterPro" id="IPR050685">
    <property type="entry name" value="LDLR"/>
</dbReference>
<comment type="caution">
    <text evidence="7">Lacks conserved residue(s) required for the propagation of feature annotation.</text>
</comment>
<dbReference type="EMBL" id="CAKKLH010000046">
    <property type="protein sequence ID" value="CAH0100804.1"/>
    <property type="molecule type" value="Genomic_DNA"/>
</dbReference>
<feature type="region of interest" description="Disordered" evidence="8">
    <location>
        <begin position="267"/>
        <end position="370"/>
    </location>
</feature>
<evidence type="ECO:0000256" key="5">
    <source>
        <dbReference type="ARBA" id="ARBA00023136"/>
    </source>
</evidence>
<dbReference type="SUPFAM" id="SSF57424">
    <property type="entry name" value="LDL receptor-like module"/>
    <property type="match status" value="2"/>
</dbReference>
<accession>A0A8J2RDM6</accession>
<evidence type="ECO:0000313" key="11">
    <source>
        <dbReference type="Proteomes" id="UP000789390"/>
    </source>
</evidence>
<dbReference type="GO" id="GO:0005886">
    <property type="term" value="C:plasma membrane"/>
    <property type="evidence" value="ECO:0007669"/>
    <property type="project" value="TreeGrafter"/>
</dbReference>
<name>A0A8J2RDM6_9CRUS</name>
<evidence type="ECO:0000256" key="4">
    <source>
        <dbReference type="ARBA" id="ARBA00022989"/>
    </source>
</evidence>
<reference evidence="10" key="1">
    <citation type="submission" date="2021-11" db="EMBL/GenBank/DDBJ databases">
        <authorList>
            <person name="Schell T."/>
        </authorList>
    </citation>
    <scope>NUCLEOTIDE SEQUENCE</scope>
    <source>
        <strain evidence="10">M5</strain>
    </source>
</reference>
<keyword evidence="6 7" id="KW-1015">Disulfide bond</keyword>
<evidence type="ECO:0000256" key="8">
    <source>
        <dbReference type="SAM" id="MobiDB-lite"/>
    </source>
</evidence>
<dbReference type="SMART" id="SM00192">
    <property type="entry name" value="LDLa"/>
    <property type="match status" value="2"/>
</dbReference>
<evidence type="ECO:0000313" key="10">
    <source>
        <dbReference type="EMBL" id="CAH0100804.1"/>
    </source>
</evidence>
<dbReference type="InterPro" id="IPR036055">
    <property type="entry name" value="LDL_receptor-like_sf"/>
</dbReference>
<proteinExistence type="predicted"/>
<gene>
    <name evidence="10" type="ORF">DGAL_LOCUS3092</name>
</gene>
<feature type="compositionally biased region" description="Pro residues" evidence="8">
    <location>
        <begin position="360"/>
        <end position="370"/>
    </location>
</feature>
<sequence length="370" mass="39520">MGLSQSGASGCIPLSWRCDGQTECSDASDEEDCPECRPDQFRCQTGQCIAKKHECDGIPQCMDRADEQRDESDESVTSCAYRVANPLAGDSSKRTTYIIGIVVGLGSVALLCVLFFCWHRRHHSHGDADKGAHDPLNPIAPRHTIVPGHTQLQTDYQLQYVSNIVGERTAGVGAPSHLGSSAVDLLSGRGVKNGGAIIVDGGGVVVGSNSSCQLYDRSHVTGASSSSSSGPGYPQETLNPPPGNRYTISLHGPYCCTAVSEHYKVRNQPPPPTPCSTDNFEESDSQVAYHSSPSPSSIPKMGPGFKSAGRRQQSSHRHQRLGADYHSDPYPPPPTPARSHYVSDASCPPSPSTERSYFNPLPPPPSPSPQ</sequence>
<keyword evidence="3" id="KW-0677">Repeat</keyword>
<evidence type="ECO:0000256" key="3">
    <source>
        <dbReference type="ARBA" id="ARBA00022737"/>
    </source>
</evidence>
<protein>
    <submittedName>
        <fullName evidence="10">Uncharacterized protein</fullName>
    </submittedName>
</protein>
<dbReference type="GO" id="GO:0016192">
    <property type="term" value="P:vesicle-mediated transport"/>
    <property type="evidence" value="ECO:0007669"/>
    <property type="project" value="UniProtKB-ARBA"/>
</dbReference>
<dbReference type="Proteomes" id="UP000789390">
    <property type="component" value="Unassembled WGS sequence"/>
</dbReference>
<dbReference type="PANTHER" id="PTHR24270">
    <property type="entry name" value="LOW-DENSITY LIPOPROTEIN RECEPTOR-RELATED"/>
    <property type="match status" value="1"/>
</dbReference>
<keyword evidence="4 9" id="KW-1133">Transmembrane helix</keyword>
<dbReference type="OrthoDB" id="10005216at2759"/>
<dbReference type="PANTHER" id="PTHR24270:SF59">
    <property type="entry name" value="LDL RECEPTOR REPEAT-CONTAINING PROTEIN EGG-1-RELATED"/>
    <property type="match status" value="1"/>
</dbReference>
<evidence type="ECO:0000256" key="7">
    <source>
        <dbReference type="PROSITE-ProRule" id="PRU00124"/>
    </source>
</evidence>
<keyword evidence="2 9" id="KW-0812">Transmembrane</keyword>
<feature type="transmembrane region" description="Helical" evidence="9">
    <location>
        <begin position="97"/>
        <end position="118"/>
    </location>
</feature>
<evidence type="ECO:0000256" key="1">
    <source>
        <dbReference type="ARBA" id="ARBA00004167"/>
    </source>
</evidence>
<dbReference type="Pfam" id="PF00057">
    <property type="entry name" value="Ldl_recept_a"/>
    <property type="match status" value="2"/>
</dbReference>
<dbReference type="AlphaFoldDB" id="A0A8J2RDM6"/>